<evidence type="ECO:0000256" key="2">
    <source>
        <dbReference type="ARBA" id="ARBA00022617"/>
    </source>
</evidence>
<dbReference type="Pfam" id="PF00067">
    <property type="entry name" value="p450"/>
    <property type="match status" value="1"/>
</dbReference>
<evidence type="ECO:0000256" key="4">
    <source>
        <dbReference type="ARBA" id="ARBA00023002"/>
    </source>
</evidence>
<protein>
    <submittedName>
        <fullName evidence="7">Cytochrome P450 hydroxylase</fullName>
    </submittedName>
</protein>
<evidence type="ECO:0000256" key="6">
    <source>
        <dbReference type="ARBA" id="ARBA00023033"/>
    </source>
</evidence>
<dbReference type="InterPro" id="IPR001128">
    <property type="entry name" value="Cyt_P450"/>
</dbReference>
<accession>A0A250IMS1</accession>
<keyword evidence="5" id="KW-0408">Iron</keyword>
<dbReference type="CDD" id="cd20625">
    <property type="entry name" value="CYP164-like"/>
    <property type="match status" value="1"/>
</dbReference>
<dbReference type="InterPro" id="IPR002397">
    <property type="entry name" value="Cyt_P450_B"/>
</dbReference>
<organism evidence="7 8">
    <name type="scientific">Melittangium boletus DSM 14713</name>
    <dbReference type="NCBI Taxonomy" id="1294270"/>
    <lineage>
        <taxon>Bacteria</taxon>
        <taxon>Pseudomonadati</taxon>
        <taxon>Myxococcota</taxon>
        <taxon>Myxococcia</taxon>
        <taxon>Myxococcales</taxon>
        <taxon>Cystobacterineae</taxon>
        <taxon>Archangiaceae</taxon>
        <taxon>Melittangium</taxon>
    </lineage>
</organism>
<dbReference type="InterPro" id="IPR036396">
    <property type="entry name" value="Cyt_P450_sf"/>
</dbReference>
<dbReference type="PANTHER" id="PTHR46696">
    <property type="entry name" value="P450, PUTATIVE (EUROFUNG)-RELATED"/>
    <property type="match status" value="1"/>
</dbReference>
<dbReference type="OrthoDB" id="4511384at2"/>
<keyword evidence="3" id="KW-0479">Metal-binding</keyword>
<dbReference type="RefSeq" id="WP_095980664.1">
    <property type="nucleotide sequence ID" value="NZ_CP022163.1"/>
</dbReference>
<dbReference type="EMBL" id="CP022163">
    <property type="protein sequence ID" value="ATB32491.1"/>
    <property type="molecule type" value="Genomic_DNA"/>
</dbReference>
<dbReference type="GO" id="GO:0020037">
    <property type="term" value="F:heme binding"/>
    <property type="evidence" value="ECO:0007669"/>
    <property type="project" value="InterPro"/>
</dbReference>
<evidence type="ECO:0000256" key="1">
    <source>
        <dbReference type="ARBA" id="ARBA00010617"/>
    </source>
</evidence>
<dbReference type="Proteomes" id="UP000217289">
    <property type="component" value="Chromosome"/>
</dbReference>
<keyword evidence="4" id="KW-0560">Oxidoreductase</keyword>
<reference evidence="7 8" key="1">
    <citation type="submission" date="2017-06" db="EMBL/GenBank/DDBJ databases">
        <authorList>
            <person name="Kim H.J."/>
            <person name="Triplett B.A."/>
        </authorList>
    </citation>
    <scope>NUCLEOTIDE SEQUENCE [LARGE SCALE GENOMIC DNA]</scope>
    <source>
        <strain evidence="7 8">DSM 14713</strain>
    </source>
</reference>
<dbReference type="AlphaFoldDB" id="A0A250IMS1"/>
<dbReference type="PRINTS" id="PR00385">
    <property type="entry name" value="P450"/>
</dbReference>
<sequence length="410" mass="46197">MSAAPAVSTSNYDLFAPSVLEDPTELLTRLRAENPVYYSPQLQGYVLTRYDDIVMVLKDPDMGSAMLTGWIDQMPQEAQEQLQPLRASLDLWMGHKNNDDHQRIQRVLRRYLTSATIESLRPRVESLVKSLFDAVEGKTEVDIIQEIANPLPCNIIGELLGVPQEDRDQLQQWSQQALNLFRIADLPTLLETQKAILAIQDYMKPIVEARRHAPLDDLPSVLATAQAEGQMKSDAEILGNCVALMFGGHETTVYLIANALLALMQNPEQFQMIKDRPELIPAAVEETLRYDGPVDLITRVTPKPLELVGGHVPANSMMILMLRAGSRDPALYPNPDRFDITRPTTVRSLAFGLGSFYCLGTALARMETQICLREIIHRMPNIRPLFDVNKPDYRPLPPIRRRLETLRVAL</sequence>
<gene>
    <name evidence="7" type="ORF">MEBOL_005971</name>
</gene>
<dbReference type="PANTHER" id="PTHR46696:SF1">
    <property type="entry name" value="CYTOCHROME P450 YJIB-RELATED"/>
    <property type="match status" value="1"/>
</dbReference>
<evidence type="ECO:0000256" key="3">
    <source>
        <dbReference type="ARBA" id="ARBA00022723"/>
    </source>
</evidence>
<dbReference type="PRINTS" id="PR00359">
    <property type="entry name" value="BP450"/>
</dbReference>
<proteinExistence type="inferred from homology"/>
<name>A0A250IMS1_9BACT</name>
<dbReference type="GO" id="GO:0005506">
    <property type="term" value="F:iron ion binding"/>
    <property type="evidence" value="ECO:0007669"/>
    <property type="project" value="InterPro"/>
</dbReference>
<dbReference type="SUPFAM" id="SSF48264">
    <property type="entry name" value="Cytochrome P450"/>
    <property type="match status" value="1"/>
</dbReference>
<evidence type="ECO:0000256" key="5">
    <source>
        <dbReference type="ARBA" id="ARBA00023004"/>
    </source>
</evidence>
<keyword evidence="8" id="KW-1185">Reference proteome</keyword>
<dbReference type="GO" id="GO:0004497">
    <property type="term" value="F:monooxygenase activity"/>
    <property type="evidence" value="ECO:0007669"/>
    <property type="project" value="UniProtKB-KW"/>
</dbReference>
<keyword evidence="2" id="KW-0349">Heme</keyword>
<dbReference type="GO" id="GO:0016705">
    <property type="term" value="F:oxidoreductase activity, acting on paired donors, with incorporation or reduction of molecular oxygen"/>
    <property type="evidence" value="ECO:0007669"/>
    <property type="project" value="InterPro"/>
</dbReference>
<dbReference type="FunFam" id="1.10.630.10:FF:000018">
    <property type="entry name" value="Cytochrome P450 monooxygenase"/>
    <property type="match status" value="1"/>
</dbReference>
<comment type="similarity">
    <text evidence="1">Belongs to the cytochrome P450 family.</text>
</comment>
<dbReference type="KEGG" id="mbd:MEBOL_005971"/>
<evidence type="ECO:0000313" key="7">
    <source>
        <dbReference type="EMBL" id="ATB32491.1"/>
    </source>
</evidence>
<keyword evidence="6" id="KW-0503">Monooxygenase</keyword>
<dbReference type="Gene3D" id="1.10.630.10">
    <property type="entry name" value="Cytochrome P450"/>
    <property type="match status" value="1"/>
</dbReference>
<evidence type="ECO:0000313" key="8">
    <source>
        <dbReference type="Proteomes" id="UP000217289"/>
    </source>
</evidence>